<dbReference type="Proteomes" id="UP000237105">
    <property type="component" value="Unassembled WGS sequence"/>
</dbReference>
<organism evidence="1 2">
    <name type="scientific">Parasponia andersonii</name>
    <name type="common">Sponia andersonii</name>
    <dbReference type="NCBI Taxonomy" id="3476"/>
    <lineage>
        <taxon>Eukaryota</taxon>
        <taxon>Viridiplantae</taxon>
        <taxon>Streptophyta</taxon>
        <taxon>Embryophyta</taxon>
        <taxon>Tracheophyta</taxon>
        <taxon>Spermatophyta</taxon>
        <taxon>Magnoliopsida</taxon>
        <taxon>eudicotyledons</taxon>
        <taxon>Gunneridae</taxon>
        <taxon>Pentapetalae</taxon>
        <taxon>rosids</taxon>
        <taxon>fabids</taxon>
        <taxon>Rosales</taxon>
        <taxon>Cannabaceae</taxon>
        <taxon>Parasponia</taxon>
    </lineage>
</organism>
<evidence type="ECO:0000313" key="1">
    <source>
        <dbReference type="EMBL" id="PON77943.1"/>
    </source>
</evidence>
<dbReference type="EMBL" id="JXTB01000011">
    <property type="protein sequence ID" value="PON77943.1"/>
    <property type="molecule type" value="Genomic_DNA"/>
</dbReference>
<comment type="caution">
    <text evidence="1">The sequence shown here is derived from an EMBL/GenBank/DDBJ whole genome shotgun (WGS) entry which is preliminary data.</text>
</comment>
<protein>
    <submittedName>
        <fullName evidence="1">Uncharacterized protein</fullName>
    </submittedName>
</protein>
<proteinExistence type="predicted"/>
<keyword evidence="2" id="KW-1185">Reference proteome</keyword>
<evidence type="ECO:0000313" key="2">
    <source>
        <dbReference type="Proteomes" id="UP000237105"/>
    </source>
</evidence>
<name>A0A2P5DXD9_PARAD</name>
<reference evidence="2" key="1">
    <citation type="submission" date="2016-06" db="EMBL/GenBank/DDBJ databases">
        <title>Parallel loss of symbiosis genes in relatives of nitrogen-fixing non-legume Parasponia.</title>
        <authorList>
            <person name="Van Velzen R."/>
            <person name="Holmer R."/>
            <person name="Bu F."/>
            <person name="Rutten L."/>
            <person name="Van Zeijl A."/>
            <person name="Liu W."/>
            <person name="Santuari L."/>
            <person name="Cao Q."/>
            <person name="Sharma T."/>
            <person name="Shen D."/>
            <person name="Roswanjaya Y."/>
            <person name="Wardhani T."/>
            <person name="Kalhor M.S."/>
            <person name="Jansen J."/>
            <person name="Van den Hoogen J."/>
            <person name="Gungor B."/>
            <person name="Hartog M."/>
            <person name="Hontelez J."/>
            <person name="Verver J."/>
            <person name="Yang W.-C."/>
            <person name="Schijlen E."/>
            <person name="Repin R."/>
            <person name="Schilthuizen M."/>
            <person name="Schranz E."/>
            <person name="Heidstra R."/>
            <person name="Miyata K."/>
            <person name="Fedorova E."/>
            <person name="Kohlen W."/>
            <person name="Bisseling T."/>
            <person name="Smit S."/>
            <person name="Geurts R."/>
        </authorList>
    </citation>
    <scope>NUCLEOTIDE SEQUENCE [LARGE SCALE GENOMIC DNA]</scope>
    <source>
        <strain evidence="2">cv. WU1-14</strain>
    </source>
</reference>
<accession>A0A2P5DXD9</accession>
<sequence>MILSALKALEPYNVCYFYKISNSSGSIFSSLNERGLPIPESIEVSLIMKIEFELSTFLILVKKNAIGLLSEIIEDSLSRRSSTAISGNSIVDSKYGEEQGHERRESPWWENGLRRRKNTIRRPEFQVRNMLPQLQEIHVLKTTTNYR</sequence>
<dbReference type="AlphaFoldDB" id="A0A2P5DXD9"/>
<gene>
    <name evidence="1" type="ORF">PanWU01x14_022970</name>
</gene>